<keyword evidence="6 7" id="KW-0676">Redox-active center</keyword>
<evidence type="ECO:0000259" key="9">
    <source>
        <dbReference type="Pfam" id="PF13098"/>
    </source>
</evidence>
<dbReference type="Gene3D" id="3.10.450.70">
    <property type="entry name" value="Disulphide bond isomerase, DsbC/G, N-terminal"/>
    <property type="match status" value="1"/>
</dbReference>
<dbReference type="InterPro" id="IPR012336">
    <property type="entry name" value="Thioredoxin-like_fold"/>
</dbReference>
<dbReference type="EMBL" id="WINI01000008">
    <property type="protein sequence ID" value="MQR02210.1"/>
    <property type="molecule type" value="Genomic_DNA"/>
</dbReference>
<evidence type="ECO:0000256" key="7">
    <source>
        <dbReference type="RuleBase" id="RU364038"/>
    </source>
</evidence>
<feature type="domain" description="Disulphide bond isomerase DsbC/G N-terminal" evidence="8">
    <location>
        <begin position="22"/>
        <end position="89"/>
    </location>
</feature>
<dbReference type="AlphaFoldDB" id="A0A843YSS3"/>
<dbReference type="InterPro" id="IPR017937">
    <property type="entry name" value="Thioredoxin_CS"/>
</dbReference>
<dbReference type="RefSeq" id="WP_153235821.1">
    <property type="nucleotide sequence ID" value="NZ_WINI01000008.1"/>
</dbReference>
<evidence type="ECO:0000256" key="5">
    <source>
        <dbReference type="ARBA" id="ARBA00023157"/>
    </source>
</evidence>
<feature type="signal peptide" evidence="7">
    <location>
        <begin position="1"/>
        <end position="22"/>
    </location>
</feature>
<dbReference type="InterPro" id="IPR009094">
    <property type="entry name" value="DiS-bond_isomerase_DsbC/G_N_sf"/>
</dbReference>
<dbReference type="SUPFAM" id="SSF54423">
    <property type="entry name" value="DsbC/DsbG N-terminal domain-like"/>
    <property type="match status" value="1"/>
</dbReference>
<keyword evidence="5" id="KW-1015">Disulfide bond</keyword>
<evidence type="ECO:0000256" key="1">
    <source>
        <dbReference type="ARBA" id="ARBA00004418"/>
    </source>
</evidence>
<evidence type="ECO:0000259" key="8">
    <source>
        <dbReference type="Pfam" id="PF10411"/>
    </source>
</evidence>
<dbReference type="Gene3D" id="3.40.30.10">
    <property type="entry name" value="Glutaredoxin"/>
    <property type="match status" value="1"/>
</dbReference>
<accession>A0A843YSS3</accession>
<evidence type="ECO:0000256" key="4">
    <source>
        <dbReference type="ARBA" id="ARBA00022764"/>
    </source>
</evidence>
<protein>
    <recommendedName>
        <fullName evidence="7">Thiol:disulfide interchange protein</fullName>
    </recommendedName>
</protein>
<evidence type="ECO:0000256" key="3">
    <source>
        <dbReference type="ARBA" id="ARBA00022729"/>
    </source>
</evidence>
<evidence type="ECO:0000313" key="10">
    <source>
        <dbReference type="EMBL" id="MQR02210.1"/>
    </source>
</evidence>
<keyword evidence="4 7" id="KW-0574">Periplasm</keyword>
<keyword evidence="3 7" id="KW-0732">Signal</keyword>
<comment type="caution">
    <text evidence="10">The sequence shown here is derived from an EMBL/GenBank/DDBJ whole genome shotgun (WGS) entry which is preliminary data.</text>
</comment>
<feature type="chain" id="PRO_5033106614" description="Thiol:disulfide interchange protein" evidence="7">
    <location>
        <begin position="23"/>
        <end position="240"/>
    </location>
</feature>
<gene>
    <name evidence="10" type="ORF">GEV47_16155</name>
</gene>
<name>A0A843YSS3_9BURK</name>
<keyword evidence="11" id="KW-1185">Reference proteome</keyword>
<dbReference type="Proteomes" id="UP000451565">
    <property type="component" value="Unassembled WGS sequence"/>
</dbReference>
<dbReference type="PANTHER" id="PTHR35272">
    <property type="entry name" value="THIOL:DISULFIDE INTERCHANGE PROTEIN DSBC-RELATED"/>
    <property type="match status" value="1"/>
</dbReference>
<comment type="subcellular location">
    <subcellularLocation>
        <location evidence="1 7">Periplasm</location>
    </subcellularLocation>
</comment>
<evidence type="ECO:0000256" key="6">
    <source>
        <dbReference type="ARBA" id="ARBA00023284"/>
    </source>
</evidence>
<dbReference type="OrthoDB" id="12976at2"/>
<dbReference type="CDD" id="cd03020">
    <property type="entry name" value="DsbA_DsbC_DsbG"/>
    <property type="match status" value="1"/>
</dbReference>
<dbReference type="InterPro" id="IPR051470">
    <property type="entry name" value="Thiol:disulfide_interchange"/>
</dbReference>
<reference evidence="10 11" key="1">
    <citation type="submission" date="2019-10" db="EMBL/GenBank/DDBJ databases">
        <title>Glaciimonas soli sp. nov., a psychrophilic bacterium isolated from the forest soil of a high elevation mountain in Taiwan.</title>
        <authorList>
            <person name="Wang L.-T."/>
            <person name="Shieh W.Y."/>
        </authorList>
    </citation>
    <scope>NUCLEOTIDE SEQUENCE [LARGE SCALE GENOMIC DNA]</scope>
    <source>
        <strain evidence="10 11">GS1</strain>
    </source>
</reference>
<dbReference type="InterPro" id="IPR033954">
    <property type="entry name" value="DiS-bond_Isoase_DsbC/G"/>
</dbReference>
<dbReference type="Pfam" id="PF10411">
    <property type="entry name" value="DsbC_N"/>
    <property type="match status" value="1"/>
</dbReference>
<evidence type="ECO:0000313" key="11">
    <source>
        <dbReference type="Proteomes" id="UP000451565"/>
    </source>
</evidence>
<dbReference type="GO" id="GO:0042597">
    <property type="term" value="C:periplasmic space"/>
    <property type="evidence" value="ECO:0007669"/>
    <property type="project" value="UniProtKB-SubCell"/>
</dbReference>
<evidence type="ECO:0000256" key="2">
    <source>
        <dbReference type="ARBA" id="ARBA00009813"/>
    </source>
</evidence>
<dbReference type="PROSITE" id="PS00194">
    <property type="entry name" value="THIOREDOXIN_1"/>
    <property type="match status" value="1"/>
</dbReference>
<dbReference type="PANTHER" id="PTHR35272:SF3">
    <property type="entry name" value="THIOL:DISULFIDE INTERCHANGE PROTEIN DSBC"/>
    <property type="match status" value="1"/>
</dbReference>
<dbReference type="Pfam" id="PF13098">
    <property type="entry name" value="Thioredoxin_2"/>
    <property type="match status" value="1"/>
</dbReference>
<dbReference type="InterPro" id="IPR018950">
    <property type="entry name" value="DiS-bond_isomerase_DsbC/G_N"/>
</dbReference>
<comment type="function">
    <text evidence="7">Required for disulfide bond formation in some periplasmic proteins. Acts by transferring its disulfide bond to other proteins and is reduced in the process.</text>
</comment>
<dbReference type="InterPro" id="IPR036249">
    <property type="entry name" value="Thioredoxin-like_sf"/>
</dbReference>
<dbReference type="SUPFAM" id="SSF52833">
    <property type="entry name" value="Thioredoxin-like"/>
    <property type="match status" value="1"/>
</dbReference>
<comment type="similarity">
    <text evidence="2 7">Belongs to the thioredoxin family. DsbC subfamily.</text>
</comment>
<organism evidence="10 11">
    <name type="scientific">Glaciimonas soli</name>
    <dbReference type="NCBI Taxonomy" id="2590999"/>
    <lineage>
        <taxon>Bacteria</taxon>
        <taxon>Pseudomonadati</taxon>
        <taxon>Pseudomonadota</taxon>
        <taxon>Betaproteobacteria</taxon>
        <taxon>Burkholderiales</taxon>
        <taxon>Oxalobacteraceae</taxon>
        <taxon>Glaciimonas</taxon>
    </lineage>
</organism>
<feature type="domain" description="Thioredoxin-like fold" evidence="9">
    <location>
        <begin position="113"/>
        <end position="235"/>
    </location>
</feature>
<sequence>MSKLKVVLLAAVLGLFSTAVMAETPQETAVKKLIEPRLGDGAKVDQVTKTPYSGLYEVRIGNDIVYTDEKAKYIFVGRILDSKSARDFTRERLDEVNKVKFTDLPLDLAMKTVKGNGKRVIAVFEDPNCGYCKKFRKTVEDMDNITVYVFMYNILAPDSATKSKDIWCSADKNKAWNDWMANGKLPPSSAASCVSPNDKVYALGKKLNVTGTPTIIFADGSRIPGYVDVNTLEEKLATIK</sequence>
<proteinExistence type="inferred from homology"/>